<gene>
    <name evidence="2" type="ORF">MYMAC_002358</name>
</gene>
<organism evidence="2 3">
    <name type="scientific">Corallococcus macrosporus DSM 14697</name>
    <dbReference type="NCBI Taxonomy" id="1189310"/>
    <lineage>
        <taxon>Bacteria</taxon>
        <taxon>Pseudomonadati</taxon>
        <taxon>Myxococcota</taxon>
        <taxon>Myxococcia</taxon>
        <taxon>Myxococcales</taxon>
        <taxon>Cystobacterineae</taxon>
        <taxon>Myxococcaceae</taxon>
        <taxon>Corallococcus</taxon>
    </lineage>
</organism>
<keyword evidence="1" id="KW-1133">Transmembrane helix</keyword>
<evidence type="ECO:0000256" key="1">
    <source>
        <dbReference type="SAM" id="Phobius"/>
    </source>
</evidence>
<evidence type="ECO:0000313" key="3">
    <source>
        <dbReference type="Proteomes" id="UP000217343"/>
    </source>
</evidence>
<dbReference type="RefSeq" id="WP_095958181.1">
    <property type="nucleotide sequence ID" value="NZ_CP022203.1"/>
</dbReference>
<dbReference type="InterPro" id="IPR041916">
    <property type="entry name" value="Anti_sigma_zinc_sf"/>
</dbReference>
<dbReference type="Gene3D" id="1.10.10.1320">
    <property type="entry name" value="Anti-sigma factor, zinc-finger domain"/>
    <property type="match status" value="1"/>
</dbReference>
<keyword evidence="1" id="KW-0472">Membrane</keyword>
<proteinExistence type="predicted"/>
<accession>A0A250JSS8</accession>
<reference evidence="2 3" key="1">
    <citation type="submission" date="2017-06" db="EMBL/GenBank/DDBJ databases">
        <title>Sequencing and comparative analysis of myxobacterial genomes.</title>
        <authorList>
            <person name="Rupp O."/>
            <person name="Goesmann A."/>
            <person name="Sogaard-Andersen L."/>
        </authorList>
    </citation>
    <scope>NUCLEOTIDE SEQUENCE [LARGE SCALE GENOMIC DNA]</scope>
    <source>
        <strain evidence="2 3">DSM 14697</strain>
    </source>
</reference>
<name>A0A250JSS8_9BACT</name>
<sequence>MAACPDQEARLDLHAAGALEDDDALGLIQHLEGCEGCRRALAASREVLSLVALPPLSPQEKLELEELPRRTLSEWRRGARRQGLGLRTLGALVATAAAVTLVLLVPGAWRVTGPETPGPSPEAVTTRPAAEAAGEVDAETMAAFEAWAGLEPLDAVLVEDSDGWDEDLDFDVGETL</sequence>
<dbReference type="Proteomes" id="UP000217343">
    <property type="component" value="Chromosome"/>
</dbReference>
<keyword evidence="3" id="KW-1185">Reference proteome</keyword>
<evidence type="ECO:0000313" key="2">
    <source>
        <dbReference type="EMBL" id="ATB46753.1"/>
    </source>
</evidence>
<feature type="transmembrane region" description="Helical" evidence="1">
    <location>
        <begin position="84"/>
        <end position="109"/>
    </location>
</feature>
<dbReference type="AlphaFoldDB" id="A0A250JSS8"/>
<protein>
    <recommendedName>
        <fullName evidence="4">Zinc-finger domain-containing protein</fullName>
    </recommendedName>
</protein>
<dbReference type="EMBL" id="CP022203">
    <property type="protein sequence ID" value="ATB46753.1"/>
    <property type="molecule type" value="Genomic_DNA"/>
</dbReference>
<keyword evidence="1" id="KW-0812">Transmembrane</keyword>
<dbReference type="OrthoDB" id="5519388at2"/>
<dbReference type="KEGG" id="mmas:MYMAC_002358"/>
<evidence type="ECO:0008006" key="4">
    <source>
        <dbReference type="Google" id="ProtNLM"/>
    </source>
</evidence>